<organism evidence="1 2">
    <name type="scientific">Spinacia oleracea</name>
    <name type="common">Spinach</name>
    <dbReference type="NCBI Taxonomy" id="3562"/>
    <lineage>
        <taxon>Eukaryota</taxon>
        <taxon>Viridiplantae</taxon>
        <taxon>Streptophyta</taxon>
        <taxon>Embryophyta</taxon>
        <taxon>Tracheophyta</taxon>
        <taxon>Spermatophyta</taxon>
        <taxon>Magnoliopsida</taxon>
        <taxon>eudicotyledons</taxon>
        <taxon>Gunneridae</taxon>
        <taxon>Pentapetalae</taxon>
        <taxon>Caryophyllales</taxon>
        <taxon>Chenopodiaceae</taxon>
        <taxon>Chenopodioideae</taxon>
        <taxon>Anserineae</taxon>
        <taxon>Spinacia</taxon>
    </lineage>
</organism>
<reference evidence="2" key="2">
    <citation type="submission" date="2025-08" db="UniProtKB">
        <authorList>
            <consortium name="RefSeq"/>
        </authorList>
    </citation>
    <scope>IDENTIFICATION</scope>
    <source>
        <tissue evidence="2">Leaf</tissue>
    </source>
</reference>
<evidence type="ECO:0000313" key="2">
    <source>
        <dbReference type="RefSeq" id="XP_056696795.1"/>
    </source>
</evidence>
<keyword evidence="1" id="KW-1185">Reference proteome</keyword>
<protein>
    <submittedName>
        <fullName evidence="2">Uncharacterized protein</fullName>
    </submittedName>
</protein>
<gene>
    <name evidence="2" type="primary">LOC110791056</name>
</gene>
<name>A0ABM3RME9_SPIOL</name>
<reference evidence="1" key="1">
    <citation type="journal article" date="2021" name="Nat. Commun.">
        <title>Genomic analyses provide insights into spinach domestication and the genetic basis of agronomic traits.</title>
        <authorList>
            <person name="Cai X."/>
            <person name="Sun X."/>
            <person name="Xu C."/>
            <person name="Sun H."/>
            <person name="Wang X."/>
            <person name="Ge C."/>
            <person name="Zhang Z."/>
            <person name="Wang Q."/>
            <person name="Fei Z."/>
            <person name="Jiao C."/>
            <person name="Wang Q."/>
        </authorList>
    </citation>
    <scope>NUCLEOTIDE SEQUENCE [LARGE SCALE GENOMIC DNA]</scope>
    <source>
        <strain evidence="1">cv. Varoflay</strain>
    </source>
</reference>
<dbReference type="RefSeq" id="XP_056696795.1">
    <property type="nucleotide sequence ID" value="XM_056840817.1"/>
</dbReference>
<proteinExistence type="predicted"/>
<evidence type="ECO:0000313" key="1">
    <source>
        <dbReference type="Proteomes" id="UP000813463"/>
    </source>
</evidence>
<accession>A0ABM3RME9</accession>
<dbReference type="GeneID" id="110791056"/>
<sequence length="105" mass="12051">MNQKNHKIPSNALRCPPLFLFLRAADFLSSTCRRCLHPPLHRGGPSAIFSPTFLLRSAGKCEYPTSVQVIKEAWLDGKHRFWLFSRGLFDLKGRNLQRSDLIELN</sequence>
<dbReference type="Proteomes" id="UP000813463">
    <property type="component" value="Chromosome 3"/>
</dbReference>